<dbReference type="STRING" id="312017.Q22D06"/>
<keyword evidence="1 3" id="KW-0853">WD repeat</keyword>
<evidence type="ECO:0000256" key="4">
    <source>
        <dbReference type="SAM" id="MobiDB-lite"/>
    </source>
</evidence>
<dbReference type="RefSeq" id="XP_001030846.2">
    <property type="nucleotide sequence ID" value="XM_001030846.2"/>
</dbReference>
<dbReference type="SUPFAM" id="SSF51004">
    <property type="entry name" value="C-terminal (heme d1) domain of cytochrome cd1-nitrite reductase"/>
    <property type="match status" value="1"/>
</dbReference>
<dbReference type="Gene3D" id="2.130.10.10">
    <property type="entry name" value="YVTN repeat-like/Quinoprotein amine dehydrogenase"/>
    <property type="match status" value="8"/>
</dbReference>
<feature type="repeat" description="WD" evidence="3">
    <location>
        <begin position="1749"/>
        <end position="1790"/>
    </location>
</feature>
<evidence type="ECO:0000256" key="2">
    <source>
        <dbReference type="ARBA" id="ARBA00022737"/>
    </source>
</evidence>
<dbReference type="EMBL" id="GG662638">
    <property type="protein sequence ID" value="EAR83183.2"/>
    <property type="molecule type" value="Genomic_DNA"/>
</dbReference>
<dbReference type="eggNOG" id="KOG0266">
    <property type="taxonomic scope" value="Eukaryota"/>
</dbReference>
<feature type="repeat" description="WD" evidence="3">
    <location>
        <begin position="1792"/>
        <end position="1833"/>
    </location>
</feature>
<dbReference type="InterPro" id="IPR019775">
    <property type="entry name" value="WD40_repeat_CS"/>
</dbReference>
<dbReference type="InterPro" id="IPR055442">
    <property type="entry name" value="Beta-prop_EML-like_2nd"/>
</dbReference>
<proteinExistence type="predicted"/>
<feature type="repeat" description="WD" evidence="3">
    <location>
        <begin position="1835"/>
        <end position="1876"/>
    </location>
</feature>
<dbReference type="HOGENOM" id="CLU_000947_0_0_1"/>
<evidence type="ECO:0000256" key="3">
    <source>
        <dbReference type="PROSITE-ProRule" id="PRU00221"/>
    </source>
</evidence>
<dbReference type="PANTHER" id="PTHR19848">
    <property type="entry name" value="WD40 REPEAT PROTEIN"/>
    <property type="match status" value="1"/>
</dbReference>
<dbReference type="PRINTS" id="PR00320">
    <property type="entry name" value="GPROTEINBRPT"/>
</dbReference>
<dbReference type="GeneID" id="7842957"/>
<dbReference type="InParanoid" id="Q22D06"/>
<dbReference type="eggNOG" id="KOG0272">
    <property type="taxonomic scope" value="Eukaryota"/>
</dbReference>
<evidence type="ECO:0000259" key="5">
    <source>
        <dbReference type="Pfam" id="PF23414"/>
    </source>
</evidence>
<feature type="repeat" description="WD" evidence="3">
    <location>
        <begin position="1921"/>
        <end position="1955"/>
    </location>
</feature>
<dbReference type="PANTHER" id="PTHR19848:SF8">
    <property type="entry name" value="F-BOX AND WD REPEAT DOMAIN CONTAINING 7"/>
    <property type="match status" value="1"/>
</dbReference>
<feature type="repeat" description="WD" evidence="3">
    <location>
        <begin position="2178"/>
        <end position="2219"/>
    </location>
</feature>
<dbReference type="PROSITE" id="PS50082">
    <property type="entry name" value="WD_REPEATS_2"/>
    <property type="match status" value="16"/>
</dbReference>
<dbReference type="InterPro" id="IPR020472">
    <property type="entry name" value="WD40_PAC1"/>
</dbReference>
<feature type="repeat" description="WD" evidence="3">
    <location>
        <begin position="2481"/>
        <end position="2522"/>
    </location>
</feature>
<dbReference type="CDD" id="cd00200">
    <property type="entry name" value="WD40"/>
    <property type="match status" value="3"/>
</dbReference>
<feature type="region of interest" description="Disordered" evidence="4">
    <location>
        <begin position="388"/>
        <end position="409"/>
    </location>
</feature>
<organism evidence="6 7">
    <name type="scientific">Tetrahymena thermophila (strain SB210)</name>
    <dbReference type="NCBI Taxonomy" id="312017"/>
    <lineage>
        <taxon>Eukaryota</taxon>
        <taxon>Sar</taxon>
        <taxon>Alveolata</taxon>
        <taxon>Ciliophora</taxon>
        <taxon>Intramacronucleata</taxon>
        <taxon>Oligohymenophorea</taxon>
        <taxon>Hymenostomatida</taxon>
        <taxon>Tetrahymenina</taxon>
        <taxon>Tetrahymenidae</taxon>
        <taxon>Tetrahymena</taxon>
    </lineage>
</organism>
<dbReference type="KEGG" id="tet:TTHERM_01006540"/>
<feature type="repeat" description="WD" evidence="3">
    <location>
        <begin position="2006"/>
        <end position="2047"/>
    </location>
</feature>
<dbReference type="Pfam" id="PF23414">
    <property type="entry name" value="Beta-prop_EML_2"/>
    <property type="match status" value="1"/>
</dbReference>
<feature type="compositionally biased region" description="Basic and acidic residues" evidence="4">
    <location>
        <begin position="399"/>
        <end position="409"/>
    </location>
</feature>
<feature type="repeat" description="WD" evidence="3">
    <location>
        <begin position="2135"/>
        <end position="2176"/>
    </location>
</feature>
<dbReference type="InterPro" id="IPR036322">
    <property type="entry name" value="WD40_repeat_dom_sf"/>
</dbReference>
<sequence length="2585" mass="300122">MRVKSVGQSVKYSNKNSQKVSKKQEKIIRLQSLEELKLIPQIYVKEVVLTEVILSHLDTLSRVVNLLQKYENTRQEINLIAFDQNQVQEVFKHLDSHLDEEQFYPQVRNTRNQMRKVILKQLSHHLTEIQELYDLPFVHQCLYNQRQLQREVLLNRFDSQIQQIYLREANSRQTASIIIAFLAHKKKENAMRVYKEINTIRQLESWQKEYLNRSYYQILQKYQQKVMQIQHQSYFLKFLGHENQENVMRVYDNQNAMKYIGLFHNQEKCQQQFKALRKYCRNEQNKQSKNQEEKQKQQEQQRNISKECERKYSNISSNLASQKLTFDLSQTQRANLSNLIQSRQITQFKQKLIYYSTKQSCSLKQKSLKQIQDQCQFKENKLLGGGGCGSKPKLTSKNADSKKKEQQQQKQIEKIIDEKEQLKKDFEIQKSEDTNYEELKIFKEFNKKYDEYFDTEEVSAKEIETHVRRIIENALYDFREQIVQTDIRLKVIDLINLLINYLLIIKQSDSKSSIQSDINQIGEKIQRLIIYCKENKERHACLDLYQYFEILKALNSQRIGLDEANKHIAIKIFERVVEVVKFGAGFVSISGAIKNLTEIDLDKLKKFFNQVKQIAAQAIKDGKEIAYNYNSNNLTNNMMSLWLQKVEFMGDNLSDNILEIIFYLEESEKITNNDTRLFVYMQLNYLLSKQQKKDNFKELSNRLQKENKLELIINQSKFLQVEEYSDGIINKLKNLANFMVKNHQFRYLKAQLLLHFAQILSQLQKKNEFDALMIGIVSNYLQEKQKSVKITYQNNQILADFIHNHLDKSQILIQINQFKNQITKHLDDKQEYNEFAYDIQNENDLDKQLAKYYVEIWKQSVEQRQKMLQMAHKDDVLLEAIHLYVNQQITYIEGQEINTEEKDAVKQIIDQFLIPNFVVSQDDIQEEEEGDEENNQKNNEQSCKIISILAEGGSGKSMLLKKLEVELLNRDSDYTKDNRSDFIPLIIKCNSLDSKNPSIEDYLESVNIQRKDIDLLKKSERNKLIMLDGYDEYNGDYFKVYHKLKLNEWVNTLIIVTSRLEKITVSDAKIYFNYYDSQGMKGQNNSFAIFKLEKITHQDIEDYLSKYKQQSKNTKDFNPEQHDKLKDIIFKNKQLTQLLKLPINLYLATRMINDLDLNNENISNAFQEVSDQIEIQELFFSQQFKKQSKIFIEQQKKLSITDMQKQELMEKVESCYFEYFQFIAMHMFIQKGQKSNYLSTTRDSIQFKIREEVSAFFKKSKINVDDLIEKLNNYVDSRVVTRIQLKFNEQTKSKQTQSQTEKQKVEREDLKQEFEFRHKSLFEYFAARAMKYDFDLHQDNVFKLDIQQLKQFNINKRIIMSNQKNASEQQILLKLYKLMKSYLCSPFFKQTYTQDDISKTNKYIQFIKKSTISKQTQISDIDIGASNLLSALFVSKFSYPHLIFKKCSFSQTYISSKPARSVEFIDCNLNDSLIERQNLENYETSNTRNAVFSGFQKYCDTEDVFSFNQVIFYKNTLVTITKTGYINQFDIKHNNNKSYKQLISKHITNSPLKTIHLINPKNIFVVSAKKSLFEINTETFEILNTFTFSFPISNLTINNSKYLATLVSNQVFYGDIQSGFKLLDVNRIQAEQSLLTNNNIITFQNQEIDIYSLSSLQIIKNIQNFPSSLTLSSLTHDGKYLATCSDDKKCQIWNLENGFELINTIETGHTKALSSVSFSSDGKFLATGSLDTTCKIWVVENGFQLQNTIKEHKGSISSVAFSVDNKYLATGSEDKTCSIWNVEKGFDLLNKIEGETSWITSVAFSADGKYVATGSQDKTCKVWKVDKGFELFTKIEGHTEKITSVAFSSDRKYLATSSRDNTCKIWNAQKDFELISTIKEHQKAINQVAFSSDSKYLATASSDFTCKIWDIQKGFLLINSIEGHDRAIQSVAFSPNGKYLATGSFDSTCKIWDVEKEFQIVITIEERKTVYSVAFSSDGKYIATGSDDNTCKIWNIEKGFEFTNKIEGHRDQITSVTFSTDGKYLATSSNDKICKIWNVEKGFELFNTILGHTSLINSVAFSADSKYLVSGSDDKTCKIWNIEKGFEVIYSNEGHTECIYSIDFSADGKYVATGSWDSTCKIWNIEKGYELINTIEGHTSNIRQVAFSTNGKYLATGSDDNTCKIWNVHKGFELIITIEQHSESVNSVAFSPDGQYLAIGSQDKTCSIWEVENEFELIKVMQGFDKQVISVTFSADCKYLATGIDDDNSTCFIWSVEQGFEVIHGVEGETRFIQKVVFSTDNKYLATFSQKNGCIWDMQNGFELINKIETGHTDNVYSAAFTSDSKYLTTGSRDKTCKIWSVEKEFELVYTIQDHAGYIYSNAFSTDDQYLATGSFLNICTIWNVETGFELINSIDKYNSNQSSTSFSSDGKYLVTISEGITCKIWNLEKGFELTNKIVGHDKTIQSVAFSADDKYLATGSDDTTCKIWNVKNGFELVNKIEGHNSSILSVAFSADSKYLATASLDKTCKIWNLQNGFQLIKNIEGLTTYISQVLFSADGKYLITCQHDEETFKIWNAEKGFELLSQNEMADNEINKNAFQLYQF</sequence>
<dbReference type="SUPFAM" id="SSF50978">
    <property type="entry name" value="WD40 repeat-like"/>
    <property type="match status" value="3"/>
</dbReference>
<dbReference type="PROSITE" id="PS00678">
    <property type="entry name" value="WD_REPEATS_1"/>
    <property type="match status" value="12"/>
</dbReference>
<evidence type="ECO:0000256" key="1">
    <source>
        <dbReference type="ARBA" id="ARBA00022574"/>
    </source>
</evidence>
<protein>
    <submittedName>
        <fullName evidence="6">WD domain, G-beta repeat protein</fullName>
    </submittedName>
</protein>
<dbReference type="InterPro" id="IPR001680">
    <property type="entry name" value="WD40_rpt"/>
</dbReference>
<evidence type="ECO:0000313" key="7">
    <source>
        <dbReference type="Proteomes" id="UP000009168"/>
    </source>
</evidence>
<dbReference type="InterPro" id="IPR027417">
    <property type="entry name" value="P-loop_NTPase"/>
</dbReference>
<name>Q22D06_TETTS</name>
<feature type="repeat" description="WD" evidence="3">
    <location>
        <begin position="2092"/>
        <end position="2133"/>
    </location>
</feature>
<feature type="repeat" description="WD" evidence="3">
    <location>
        <begin position="2352"/>
        <end position="2393"/>
    </location>
</feature>
<keyword evidence="2" id="KW-0677">Repeat</keyword>
<dbReference type="Pfam" id="PF00400">
    <property type="entry name" value="WD40"/>
    <property type="match status" value="14"/>
</dbReference>
<dbReference type="eggNOG" id="KOG4308">
    <property type="taxonomic scope" value="Eukaryota"/>
</dbReference>
<dbReference type="SMART" id="SM00320">
    <property type="entry name" value="WD40"/>
    <property type="match status" value="21"/>
</dbReference>
<dbReference type="Proteomes" id="UP000009168">
    <property type="component" value="Unassembled WGS sequence"/>
</dbReference>
<evidence type="ECO:0000313" key="6">
    <source>
        <dbReference type="EMBL" id="EAR83183.2"/>
    </source>
</evidence>
<reference evidence="7" key="1">
    <citation type="journal article" date="2006" name="PLoS Biol.">
        <title>Macronuclear genome sequence of the ciliate Tetrahymena thermophila, a model eukaryote.</title>
        <authorList>
            <person name="Eisen J.A."/>
            <person name="Coyne R.S."/>
            <person name="Wu M."/>
            <person name="Wu D."/>
            <person name="Thiagarajan M."/>
            <person name="Wortman J.R."/>
            <person name="Badger J.H."/>
            <person name="Ren Q."/>
            <person name="Amedeo P."/>
            <person name="Jones K.M."/>
            <person name="Tallon L.J."/>
            <person name="Delcher A.L."/>
            <person name="Salzberg S.L."/>
            <person name="Silva J.C."/>
            <person name="Haas B.J."/>
            <person name="Majoros W.H."/>
            <person name="Farzad M."/>
            <person name="Carlton J.M."/>
            <person name="Smith R.K. Jr."/>
            <person name="Garg J."/>
            <person name="Pearlman R.E."/>
            <person name="Karrer K.M."/>
            <person name="Sun L."/>
            <person name="Manning G."/>
            <person name="Elde N.C."/>
            <person name="Turkewitz A.P."/>
            <person name="Asai D.J."/>
            <person name="Wilkes D.E."/>
            <person name="Wang Y."/>
            <person name="Cai H."/>
            <person name="Collins K."/>
            <person name="Stewart B.A."/>
            <person name="Lee S.R."/>
            <person name="Wilamowska K."/>
            <person name="Weinberg Z."/>
            <person name="Ruzzo W.L."/>
            <person name="Wloga D."/>
            <person name="Gaertig J."/>
            <person name="Frankel J."/>
            <person name="Tsao C.-C."/>
            <person name="Gorovsky M.A."/>
            <person name="Keeling P.J."/>
            <person name="Waller R.F."/>
            <person name="Patron N.J."/>
            <person name="Cherry J.M."/>
            <person name="Stover N.A."/>
            <person name="Krieger C.J."/>
            <person name="del Toro C."/>
            <person name="Ryder H.F."/>
            <person name="Williamson S.C."/>
            <person name="Barbeau R.A."/>
            <person name="Hamilton E.P."/>
            <person name="Orias E."/>
        </authorList>
    </citation>
    <scope>NUCLEOTIDE SEQUENCE [LARGE SCALE GENOMIC DNA]</scope>
    <source>
        <strain evidence="7">SB210</strain>
    </source>
</reference>
<dbReference type="OrthoDB" id="305208at2759"/>
<feature type="repeat" description="WD" evidence="3">
    <location>
        <begin position="1706"/>
        <end position="1747"/>
    </location>
</feature>
<feature type="repeat" description="WD" evidence="3">
    <location>
        <begin position="1963"/>
        <end position="2004"/>
    </location>
</feature>
<dbReference type="InterPro" id="IPR011048">
    <property type="entry name" value="Haem_d1_sf"/>
</dbReference>
<feature type="region of interest" description="Disordered" evidence="4">
    <location>
        <begin position="284"/>
        <end position="306"/>
    </location>
</feature>
<accession>Q22D06</accession>
<feature type="repeat" description="WD" evidence="3">
    <location>
        <begin position="2049"/>
        <end position="2090"/>
    </location>
</feature>
<gene>
    <name evidence="6" type="ORF">TTHERM_01006540</name>
</gene>
<dbReference type="PROSITE" id="PS50294">
    <property type="entry name" value="WD_REPEATS_REGION"/>
    <property type="match status" value="15"/>
</dbReference>
<dbReference type="InterPro" id="IPR015943">
    <property type="entry name" value="WD40/YVTN_repeat-like_dom_sf"/>
</dbReference>
<dbReference type="SUPFAM" id="SSF52540">
    <property type="entry name" value="P-loop containing nucleoside triphosphate hydrolases"/>
    <property type="match status" value="1"/>
</dbReference>
<feature type="domain" description="EML-like second beta-propeller" evidence="5">
    <location>
        <begin position="1930"/>
        <end position="2087"/>
    </location>
</feature>
<feature type="repeat" description="WD" evidence="3">
    <location>
        <begin position="1878"/>
        <end position="1919"/>
    </location>
</feature>
<feature type="repeat" description="WD" evidence="3">
    <location>
        <begin position="2438"/>
        <end position="2479"/>
    </location>
</feature>
<keyword evidence="7" id="KW-1185">Reference proteome</keyword>
<feature type="repeat" description="WD" evidence="3">
    <location>
        <begin position="2309"/>
        <end position="2343"/>
    </location>
</feature>